<evidence type="ECO:0000313" key="3">
    <source>
        <dbReference type="Proteomes" id="UP000198211"/>
    </source>
</evidence>
<feature type="compositionally biased region" description="Basic and acidic residues" evidence="1">
    <location>
        <begin position="48"/>
        <end position="61"/>
    </location>
</feature>
<evidence type="ECO:0000256" key="1">
    <source>
        <dbReference type="SAM" id="MobiDB-lite"/>
    </source>
</evidence>
<accession>A0A225WWF8</accession>
<sequence length="233" mass="26268">MVRVAGTSGDSGFYSEYQEDVKVKEEHMEEVSINPGSTEASLNTPRSTDQRRMERVSADRHEADLDQDLDLGKKLEFLSRPPWRLPIDQAYYWKILSETMLHDPVLAIIQVPHIGDLTGLISKPNTSTDRLNAVKIMLDLLQESGLVAGEFVLDSLFEMELGAIQVATLVLYELLKIIRETRVKEVKSAGETSGDSRTKRWFTAESEPSDAGVLQHRPPFPTMLQLWSVWILG</sequence>
<organism evidence="2 3">
    <name type="scientific">Phytophthora megakarya</name>
    <dbReference type="NCBI Taxonomy" id="4795"/>
    <lineage>
        <taxon>Eukaryota</taxon>
        <taxon>Sar</taxon>
        <taxon>Stramenopiles</taxon>
        <taxon>Oomycota</taxon>
        <taxon>Peronosporomycetes</taxon>
        <taxon>Peronosporales</taxon>
        <taxon>Peronosporaceae</taxon>
        <taxon>Phytophthora</taxon>
    </lineage>
</organism>
<evidence type="ECO:0000313" key="2">
    <source>
        <dbReference type="EMBL" id="OWZ21953.1"/>
    </source>
</evidence>
<feature type="compositionally biased region" description="Polar residues" evidence="1">
    <location>
        <begin position="34"/>
        <end position="47"/>
    </location>
</feature>
<name>A0A225WWF8_9STRA</name>
<dbReference type="Proteomes" id="UP000198211">
    <property type="component" value="Unassembled WGS sequence"/>
</dbReference>
<reference evidence="3" key="1">
    <citation type="submission" date="2017-03" db="EMBL/GenBank/DDBJ databases">
        <title>Phytopthora megakarya and P. palmivora, two closely related causual agents of cacao black pod achieved similar genome size and gene model numbers by different mechanisms.</title>
        <authorList>
            <person name="Ali S."/>
            <person name="Shao J."/>
            <person name="Larry D.J."/>
            <person name="Kronmiller B."/>
            <person name="Shen D."/>
            <person name="Strem M.D."/>
            <person name="Melnick R.L."/>
            <person name="Guiltinan M.J."/>
            <person name="Tyler B.M."/>
            <person name="Meinhardt L.W."/>
            <person name="Bailey B.A."/>
        </authorList>
    </citation>
    <scope>NUCLEOTIDE SEQUENCE [LARGE SCALE GENOMIC DNA]</scope>
    <source>
        <strain evidence="3">zdho120</strain>
    </source>
</reference>
<dbReference type="AlphaFoldDB" id="A0A225WWF8"/>
<keyword evidence="3" id="KW-1185">Reference proteome</keyword>
<feature type="region of interest" description="Disordered" evidence="1">
    <location>
        <begin position="24"/>
        <end position="61"/>
    </location>
</feature>
<protein>
    <submittedName>
        <fullName evidence="2">Uncharacterized protein</fullName>
    </submittedName>
</protein>
<comment type="caution">
    <text evidence="2">The sequence shown here is derived from an EMBL/GenBank/DDBJ whole genome shotgun (WGS) entry which is preliminary data.</text>
</comment>
<dbReference type="EMBL" id="NBNE01000174">
    <property type="protein sequence ID" value="OWZ21953.1"/>
    <property type="molecule type" value="Genomic_DNA"/>
</dbReference>
<gene>
    <name evidence="2" type="ORF">PHMEG_0003408</name>
</gene>
<proteinExistence type="predicted"/>